<organism evidence="2 5">
    <name type="scientific">Myxococcus fulvus</name>
    <dbReference type="NCBI Taxonomy" id="33"/>
    <lineage>
        <taxon>Bacteria</taxon>
        <taxon>Pseudomonadati</taxon>
        <taxon>Myxococcota</taxon>
        <taxon>Myxococcia</taxon>
        <taxon>Myxococcales</taxon>
        <taxon>Cystobacterineae</taxon>
        <taxon>Myxococcaceae</taxon>
        <taxon>Myxococcus</taxon>
    </lineage>
</organism>
<protein>
    <submittedName>
        <fullName evidence="2">Protein-tyrosine-phosphatase</fullName>
    </submittedName>
</protein>
<dbReference type="AlphaFoldDB" id="A0A511TJX6"/>
<comment type="caution">
    <text evidence="2">The sequence shown here is derived from an EMBL/GenBank/DDBJ whole genome shotgun (WGS) entry which is preliminary data.</text>
</comment>
<dbReference type="InterPro" id="IPR029021">
    <property type="entry name" value="Prot-tyrosine_phosphatase-like"/>
</dbReference>
<keyword evidence="4" id="KW-1185">Reference proteome</keyword>
<reference evidence="3 4" key="1">
    <citation type="submission" date="2016-10" db="EMBL/GenBank/DDBJ databases">
        <authorList>
            <person name="Varghese N."/>
            <person name="Submissions S."/>
        </authorList>
    </citation>
    <scope>NUCLEOTIDE SEQUENCE [LARGE SCALE GENOMIC DNA]</scope>
    <source>
        <strain evidence="3 4">DSM 16525</strain>
    </source>
</reference>
<dbReference type="Proteomes" id="UP000321514">
    <property type="component" value="Unassembled WGS sequence"/>
</dbReference>
<evidence type="ECO:0000313" key="5">
    <source>
        <dbReference type="Proteomes" id="UP000321514"/>
    </source>
</evidence>
<dbReference type="RefSeq" id="WP_052771366.1">
    <property type="nucleotide sequence ID" value="NZ_BJXR01000084.1"/>
</dbReference>
<evidence type="ECO:0000259" key="1">
    <source>
        <dbReference type="PROSITE" id="PS50056"/>
    </source>
</evidence>
<dbReference type="OrthoDB" id="9794527at2"/>
<gene>
    <name evidence="2" type="ORF">MFU01_85550</name>
    <name evidence="3" type="ORF">SAMN05443572_11211</name>
</gene>
<accession>A0A511TJX6</accession>
<dbReference type="EMBL" id="FOIB01000012">
    <property type="protein sequence ID" value="SEU37191.1"/>
    <property type="molecule type" value="Genomic_DNA"/>
</dbReference>
<dbReference type="STRING" id="1334629.MFUL124B02_41550"/>
<dbReference type="EMBL" id="BJXR01000084">
    <property type="protein sequence ID" value="GEN13518.1"/>
    <property type="molecule type" value="Genomic_DNA"/>
</dbReference>
<evidence type="ECO:0000313" key="4">
    <source>
        <dbReference type="Proteomes" id="UP000183760"/>
    </source>
</evidence>
<feature type="domain" description="Tyrosine specific protein phosphatases" evidence="1">
    <location>
        <begin position="76"/>
        <end position="106"/>
    </location>
</feature>
<dbReference type="SUPFAM" id="SSF52799">
    <property type="entry name" value="(Phosphotyrosine protein) phosphatases II"/>
    <property type="match status" value="1"/>
</dbReference>
<reference evidence="2 5" key="2">
    <citation type="submission" date="2019-07" db="EMBL/GenBank/DDBJ databases">
        <title>Whole genome shotgun sequence of Myxococcus fulvus NBRC 100333.</title>
        <authorList>
            <person name="Hosoyama A."/>
            <person name="Uohara A."/>
            <person name="Ohji S."/>
            <person name="Ichikawa N."/>
        </authorList>
    </citation>
    <scope>NUCLEOTIDE SEQUENCE [LARGE SCALE GENOMIC DNA]</scope>
    <source>
        <strain evidence="2 5">NBRC 100333</strain>
    </source>
</reference>
<evidence type="ECO:0000313" key="3">
    <source>
        <dbReference type="EMBL" id="SEU37191.1"/>
    </source>
</evidence>
<sequence>MEAAQALFPRVEIVSRAKAIQRLMSPSRRGEVGCLVSIGAPDQRPPRGFLGVERRLRLLFHDVERDEGAFLAPSDEDVARLIQLAHELVGSTCLVLVHCEAGISRSTASALTLFAVWLGPGYEEEAVARVFQLVPEAWPNETLVRLADTRLGREGRLVAAVEQRIAARGGGCRP</sequence>
<dbReference type="InterPro" id="IPR000387">
    <property type="entry name" value="Tyr_Pase_dom"/>
</dbReference>
<dbReference type="PROSITE" id="PS50056">
    <property type="entry name" value="TYR_PHOSPHATASE_2"/>
    <property type="match status" value="1"/>
</dbReference>
<dbReference type="Proteomes" id="UP000183760">
    <property type="component" value="Unassembled WGS sequence"/>
</dbReference>
<name>A0A511TJX6_MYXFU</name>
<evidence type="ECO:0000313" key="2">
    <source>
        <dbReference type="EMBL" id="GEN13518.1"/>
    </source>
</evidence>
<dbReference type="Gene3D" id="3.90.190.10">
    <property type="entry name" value="Protein tyrosine phosphatase superfamily"/>
    <property type="match status" value="1"/>
</dbReference>
<proteinExistence type="predicted"/>